<evidence type="ECO:0000313" key="3">
    <source>
        <dbReference type="Proteomes" id="UP001500064"/>
    </source>
</evidence>
<keyword evidence="3" id="KW-1185">Reference proteome</keyword>
<accession>A0ABP4RFY0</accession>
<feature type="compositionally biased region" description="Low complexity" evidence="1">
    <location>
        <begin position="10"/>
        <end position="23"/>
    </location>
</feature>
<evidence type="ECO:0000313" key="2">
    <source>
        <dbReference type="EMBL" id="GAA1651102.1"/>
    </source>
</evidence>
<dbReference type="Proteomes" id="UP001500064">
    <property type="component" value="Unassembled WGS sequence"/>
</dbReference>
<dbReference type="EMBL" id="BAAAMU010000044">
    <property type="protein sequence ID" value="GAA1651102.1"/>
    <property type="molecule type" value="Genomic_DNA"/>
</dbReference>
<protein>
    <submittedName>
        <fullName evidence="2">Uncharacterized protein</fullName>
    </submittedName>
</protein>
<gene>
    <name evidence="2" type="ORF">GCM10009733_055160</name>
</gene>
<proteinExistence type="predicted"/>
<comment type="caution">
    <text evidence="2">The sequence shown here is derived from an EMBL/GenBank/DDBJ whole genome shotgun (WGS) entry which is preliminary data.</text>
</comment>
<name>A0ABP4RFY0_9ACTN</name>
<organism evidence="2 3">
    <name type="scientific">Nonomuraea maheshkhaliensis</name>
    <dbReference type="NCBI Taxonomy" id="419590"/>
    <lineage>
        <taxon>Bacteria</taxon>
        <taxon>Bacillati</taxon>
        <taxon>Actinomycetota</taxon>
        <taxon>Actinomycetes</taxon>
        <taxon>Streptosporangiales</taxon>
        <taxon>Streptosporangiaceae</taxon>
        <taxon>Nonomuraea</taxon>
    </lineage>
</organism>
<feature type="region of interest" description="Disordered" evidence="1">
    <location>
        <begin position="1"/>
        <end position="32"/>
    </location>
</feature>
<evidence type="ECO:0000256" key="1">
    <source>
        <dbReference type="SAM" id="MobiDB-lite"/>
    </source>
</evidence>
<sequence length="88" mass="8293">MSELDELPIAATAMTSSTKTAASEPKIAPSTPATPIPDFFCGGRCHCCGGMGGGIGGGVGGGGGGYPGPGPYCGGPYCRPCGGPCGGP</sequence>
<reference evidence="3" key="1">
    <citation type="journal article" date="2019" name="Int. J. Syst. Evol. Microbiol.">
        <title>The Global Catalogue of Microorganisms (GCM) 10K type strain sequencing project: providing services to taxonomists for standard genome sequencing and annotation.</title>
        <authorList>
            <consortium name="The Broad Institute Genomics Platform"/>
            <consortium name="The Broad Institute Genome Sequencing Center for Infectious Disease"/>
            <person name="Wu L."/>
            <person name="Ma J."/>
        </authorList>
    </citation>
    <scope>NUCLEOTIDE SEQUENCE [LARGE SCALE GENOMIC DNA]</scope>
    <source>
        <strain evidence="3">JCM 13929</strain>
    </source>
</reference>